<dbReference type="PANTHER" id="PTHR45664:SF18">
    <property type="entry name" value="HOMEOBOX PROTEIN HOX3"/>
    <property type="match status" value="1"/>
</dbReference>
<dbReference type="PRINTS" id="PR00024">
    <property type="entry name" value="HOMEOBOX"/>
</dbReference>
<dbReference type="GO" id="GO:0048513">
    <property type="term" value="P:animal organ development"/>
    <property type="evidence" value="ECO:0007669"/>
    <property type="project" value="UniProtKB-ARBA"/>
</dbReference>
<evidence type="ECO:0000259" key="7">
    <source>
        <dbReference type="PROSITE" id="PS50071"/>
    </source>
</evidence>
<organism evidence="8 9">
    <name type="scientific">Acanthaster planci</name>
    <name type="common">Crown-of-thorns starfish</name>
    <dbReference type="NCBI Taxonomy" id="133434"/>
    <lineage>
        <taxon>Eukaryota</taxon>
        <taxon>Metazoa</taxon>
        <taxon>Echinodermata</taxon>
        <taxon>Eleutherozoa</taxon>
        <taxon>Asterozoa</taxon>
        <taxon>Asteroidea</taxon>
        <taxon>Valvatacea</taxon>
        <taxon>Valvatida</taxon>
        <taxon>Acanthasteridae</taxon>
        <taxon>Acanthaster</taxon>
    </lineage>
</organism>
<dbReference type="SMART" id="SM00389">
    <property type="entry name" value="HOX"/>
    <property type="match status" value="1"/>
</dbReference>
<dbReference type="FunFam" id="1.10.10.60:FF:000176">
    <property type="entry name" value="pancreas/duodenum homeobox protein 1"/>
    <property type="match status" value="1"/>
</dbReference>
<dbReference type="InterPro" id="IPR001356">
    <property type="entry name" value="HD"/>
</dbReference>
<protein>
    <submittedName>
        <fullName evidence="9">Homeobox protein Hox-C4-like</fullName>
    </submittedName>
</protein>
<dbReference type="OrthoDB" id="10070864at2759"/>
<dbReference type="SUPFAM" id="SSF46689">
    <property type="entry name" value="Homeodomain-like"/>
    <property type="match status" value="1"/>
</dbReference>
<dbReference type="GO" id="GO:0000981">
    <property type="term" value="F:DNA-binding transcription factor activity, RNA polymerase II-specific"/>
    <property type="evidence" value="ECO:0007669"/>
    <property type="project" value="InterPro"/>
</dbReference>
<dbReference type="PROSITE" id="PS00027">
    <property type="entry name" value="HOMEOBOX_1"/>
    <property type="match status" value="1"/>
</dbReference>
<keyword evidence="8" id="KW-1185">Reference proteome</keyword>
<gene>
    <name evidence="9" type="primary">LOC110974556</name>
</gene>
<dbReference type="KEGG" id="aplc:110974556"/>
<dbReference type="OMA" id="RIEIACL"/>
<dbReference type="Gene3D" id="1.10.10.60">
    <property type="entry name" value="Homeodomain-like"/>
    <property type="match status" value="1"/>
</dbReference>
<dbReference type="InterPro" id="IPR009057">
    <property type="entry name" value="Homeodomain-like_sf"/>
</dbReference>
<evidence type="ECO:0000313" key="9">
    <source>
        <dbReference type="RefSeq" id="XP_022081986.1"/>
    </source>
</evidence>
<keyword evidence="3 4" id="KW-0539">Nucleus</keyword>
<sequence>MDRGETSQPFLASDHHLTATHHVDAGLPSCGSLRSSTVSHLPVSGAPSINSRPNQASPAQDTTDLPCSSSGVGGLPCSLGCSPAKVRGKVTGGKGCPIPSVKLPEYPWVSGTPPVTQGQTKVHGKGADGKGVKAAPSRRVRTAFTNTQLLELEKEFRFNKYICRPRRIEIACLLELTERQVKVWFQNRRMKQKRLAMKNATKAKCYQGDMRSQQQFAIGTPPFADRGEQTSNPCHDNQRLDPHYRNLATAKEVASVPAVSCQPPTKAVDAMEQPSASLGARNPRAGSLTLGLGTLRQCIPGGVDSYHPRYGSYPHSTDERMDNSIPGNTKTAWCSLSTGSSSGSAVNDGYRLAYGSEMGEFTQAQYSLCTVKESGVGGGQQYANINANIMYAPHY</sequence>
<keyword evidence="1 4" id="KW-0238">DNA-binding</keyword>
<keyword evidence="2 4" id="KW-0371">Homeobox</keyword>
<evidence type="ECO:0000256" key="1">
    <source>
        <dbReference type="ARBA" id="ARBA00023125"/>
    </source>
</evidence>
<feature type="domain" description="Homeobox" evidence="7">
    <location>
        <begin position="135"/>
        <end position="195"/>
    </location>
</feature>
<dbReference type="InterPro" id="IPR017970">
    <property type="entry name" value="Homeobox_CS"/>
</dbReference>
<evidence type="ECO:0000256" key="6">
    <source>
        <dbReference type="SAM" id="MobiDB-lite"/>
    </source>
</evidence>
<evidence type="ECO:0000256" key="3">
    <source>
        <dbReference type="ARBA" id="ARBA00023242"/>
    </source>
</evidence>
<feature type="region of interest" description="Disordered" evidence="6">
    <location>
        <begin position="111"/>
        <end position="135"/>
    </location>
</feature>
<dbReference type="Pfam" id="PF00046">
    <property type="entry name" value="Homeodomain"/>
    <property type="match status" value="1"/>
</dbReference>
<dbReference type="InterPro" id="IPR020479">
    <property type="entry name" value="HD_metazoa"/>
</dbReference>
<feature type="region of interest" description="Disordered" evidence="6">
    <location>
        <begin position="34"/>
        <end position="67"/>
    </location>
</feature>
<reference evidence="9" key="1">
    <citation type="submission" date="2025-08" db="UniProtKB">
        <authorList>
            <consortium name="RefSeq"/>
        </authorList>
    </citation>
    <scope>IDENTIFICATION</scope>
</reference>
<dbReference type="AlphaFoldDB" id="A0A8B7XPK9"/>
<comment type="subcellular location">
    <subcellularLocation>
        <location evidence="4 5">Nucleus</location>
    </subcellularLocation>
</comment>
<dbReference type="PROSITE" id="PS50071">
    <property type="entry name" value="HOMEOBOX_2"/>
    <property type="match status" value="1"/>
</dbReference>
<evidence type="ECO:0000313" key="8">
    <source>
        <dbReference type="Proteomes" id="UP000694845"/>
    </source>
</evidence>
<dbReference type="RefSeq" id="XP_022081986.1">
    <property type="nucleotide sequence ID" value="XM_022226294.1"/>
</dbReference>
<evidence type="ECO:0000256" key="5">
    <source>
        <dbReference type="RuleBase" id="RU000682"/>
    </source>
</evidence>
<feature type="DNA-binding region" description="Homeobox" evidence="4">
    <location>
        <begin position="137"/>
        <end position="196"/>
    </location>
</feature>
<name>A0A8B7XPK9_ACAPL</name>
<evidence type="ECO:0000256" key="2">
    <source>
        <dbReference type="ARBA" id="ARBA00023155"/>
    </source>
</evidence>
<dbReference type="PANTHER" id="PTHR45664">
    <property type="entry name" value="PROTEIN ZERKNUELLT 1-RELATED"/>
    <property type="match status" value="1"/>
</dbReference>
<dbReference type="Proteomes" id="UP000694845">
    <property type="component" value="Unplaced"/>
</dbReference>
<evidence type="ECO:0000256" key="4">
    <source>
        <dbReference type="PROSITE-ProRule" id="PRU00108"/>
    </source>
</evidence>
<feature type="compositionally biased region" description="Polar residues" evidence="6">
    <location>
        <begin position="47"/>
        <end position="67"/>
    </location>
</feature>
<accession>A0A8B7XPK9</accession>
<dbReference type="GO" id="GO:0000978">
    <property type="term" value="F:RNA polymerase II cis-regulatory region sequence-specific DNA binding"/>
    <property type="evidence" value="ECO:0007669"/>
    <property type="project" value="TreeGrafter"/>
</dbReference>
<dbReference type="GO" id="GO:0005634">
    <property type="term" value="C:nucleus"/>
    <property type="evidence" value="ECO:0007669"/>
    <property type="project" value="UniProtKB-SubCell"/>
</dbReference>
<dbReference type="GeneID" id="110974556"/>
<dbReference type="CDD" id="cd00086">
    <property type="entry name" value="homeodomain"/>
    <property type="match status" value="1"/>
</dbReference>
<proteinExistence type="predicted"/>